<dbReference type="SMART" id="SM00176">
    <property type="entry name" value="RAN"/>
    <property type="match status" value="1"/>
</dbReference>
<dbReference type="PANTHER" id="PTHR47979">
    <property type="entry name" value="DRAB11-RELATED"/>
    <property type="match status" value="1"/>
</dbReference>
<evidence type="ECO:0000256" key="4">
    <source>
        <dbReference type="ARBA" id="ARBA00023136"/>
    </source>
</evidence>
<dbReference type="Gene3D" id="3.40.50.300">
    <property type="entry name" value="P-loop containing nucleotide triphosphate hydrolases"/>
    <property type="match status" value="1"/>
</dbReference>
<evidence type="ECO:0000313" key="6">
    <source>
        <dbReference type="EMBL" id="BAJ21305.1"/>
    </source>
</evidence>
<dbReference type="OMA" id="IFNIMAQ"/>
<feature type="compositionally biased region" description="Polar residues" evidence="5">
    <location>
        <begin position="222"/>
        <end position="235"/>
    </location>
</feature>
<evidence type="ECO:0000256" key="2">
    <source>
        <dbReference type="ARBA" id="ARBA00006270"/>
    </source>
</evidence>
<dbReference type="InterPro" id="IPR001806">
    <property type="entry name" value="Small_GTPase"/>
</dbReference>
<evidence type="ECO:0000256" key="5">
    <source>
        <dbReference type="SAM" id="MobiDB-lite"/>
    </source>
</evidence>
<dbReference type="AlphaFoldDB" id="E1CB15"/>
<comment type="subcellular location">
    <subcellularLocation>
        <location evidence="1">Endomembrane system</location>
    </subcellularLocation>
</comment>
<dbReference type="EMBL" id="AB365925">
    <property type="protein sequence ID" value="BAJ21305.1"/>
    <property type="molecule type" value="mRNA"/>
</dbReference>
<reference evidence="6" key="1">
    <citation type="journal article" date="2010" name="J. Eukaryot. Microbiol.">
        <title>Marked amplification and diversification of products of ras genes from rat brain, Rab GTPases, in the ciliates Tetrahymena thermophila and Paramecium tetraurelia.</title>
        <authorList>
            <person name="Saito-Nakano Y."/>
            <person name="Nakahara T."/>
            <person name="Nakano K."/>
            <person name="Nozaki T."/>
            <person name="Numata O."/>
        </authorList>
    </citation>
    <scope>NUCLEOTIDE SEQUENCE</scope>
</reference>
<gene>
    <name evidence="6" type="primary">RAB2F</name>
</gene>
<dbReference type="SUPFAM" id="SSF52540">
    <property type="entry name" value="P-loop containing nucleoside triphosphate hydrolases"/>
    <property type="match status" value="1"/>
</dbReference>
<dbReference type="FunFam" id="3.40.50.300:FF:000586">
    <property type="entry name" value="Rab family GTPase"/>
    <property type="match status" value="1"/>
</dbReference>
<dbReference type="Pfam" id="PF00071">
    <property type="entry name" value="Ras"/>
    <property type="match status" value="1"/>
</dbReference>
<evidence type="ECO:0000256" key="1">
    <source>
        <dbReference type="ARBA" id="ARBA00004308"/>
    </source>
</evidence>
<feature type="region of interest" description="Disordered" evidence="5">
    <location>
        <begin position="189"/>
        <end position="235"/>
    </location>
</feature>
<dbReference type="PRINTS" id="PR00449">
    <property type="entry name" value="RASTRNSFRMNG"/>
</dbReference>
<dbReference type="PROSITE" id="PS51419">
    <property type="entry name" value="RAB"/>
    <property type="match status" value="1"/>
</dbReference>
<evidence type="ECO:0000256" key="3">
    <source>
        <dbReference type="ARBA" id="ARBA00022741"/>
    </source>
</evidence>
<dbReference type="GO" id="GO:0012505">
    <property type="term" value="C:endomembrane system"/>
    <property type="evidence" value="ECO:0007669"/>
    <property type="project" value="UniProtKB-SubCell"/>
</dbReference>
<dbReference type="CDD" id="cd00154">
    <property type="entry name" value="Rab"/>
    <property type="match status" value="1"/>
</dbReference>
<dbReference type="InterPro" id="IPR050209">
    <property type="entry name" value="Rab_GTPases_membrane_traffic"/>
</dbReference>
<dbReference type="InterPro" id="IPR005225">
    <property type="entry name" value="Small_GTP-bd"/>
</dbReference>
<organism evidence="6">
    <name type="scientific">Tetrahymena thermophila</name>
    <dbReference type="NCBI Taxonomy" id="5911"/>
    <lineage>
        <taxon>Eukaryota</taxon>
        <taxon>Sar</taxon>
        <taxon>Alveolata</taxon>
        <taxon>Ciliophora</taxon>
        <taxon>Intramacronucleata</taxon>
        <taxon>Oligohymenophorea</taxon>
        <taxon>Hymenostomatida</taxon>
        <taxon>Tetrahymenina</taxon>
        <taxon>Tetrahymenidae</taxon>
        <taxon>Tetrahymena</taxon>
    </lineage>
</organism>
<name>E1CB15_TETTH</name>
<dbReference type="NCBIfam" id="TIGR00231">
    <property type="entry name" value="small_GTP"/>
    <property type="match status" value="1"/>
</dbReference>
<keyword evidence="3" id="KW-0547">Nucleotide-binding</keyword>
<dbReference type="InterPro" id="IPR027417">
    <property type="entry name" value="P-loop_NTPase"/>
</dbReference>
<sequence length="235" mass="26853">MNQYDYLFKFIMIGDTGVGKSCMLLRFVDDRFREDYDATIGVEFGSKIIDVANLAIKIQIWDTAGQESFRSITRSYYKGAIGAVVVFDITKRSSFDNLPKWLHDIKEQGKEETFVLIVGNKFDQMLQREVSQQEASEFAEQQGFNYVEVSAKSGDNVNKIFNIMAQEILSKIQQNLIDFTNESSGIKVGSKKTAPLNDYKNKQQNKDQNLLQKQKKDIENNGGDSQQEQQSYCQC</sequence>
<dbReference type="SMART" id="SM00175">
    <property type="entry name" value="RAB"/>
    <property type="match status" value="1"/>
</dbReference>
<dbReference type="SMART" id="SM00174">
    <property type="entry name" value="RHO"/>
    <property type="match status" value="1"/>
</dbReference>
<dbReference type="PROSITE" id="PS51421">
    <property type="entry name" value="RAS"/>
    <property type="match status" value="1"/>
</dbReference>
<proteinExistence type="evidence at transcript level"/>
<dbReference type="GO" id="GO:0005525">
    <property type="term" value="F:GTP binding"/>
    <property type="evidence" value="ECO:0007669"/>
    <property type="project" value="InterPro"/>
</dbReference>
<comment type="similarity">
    <text evidence="2">Belongs to the small GTPase superfamily. Rab family.</text>
</comment>
<keyword evidence="4" id="KW-0472">Membrane</keyword>
<dbReference type="GO" id="GO:0003924">
    <property type="term" value="F:GTPase activity"/>
    <property type="evidence" value="ECO:0007669"/>
    <property type="project" value="InterPro"/>
</dbReference>
<protein>
    <submittedName>
        <fullName evidence="6">Rab-family small GTPase Rab2F</fullName>
    </submittedName>
</protein>
<accession>E1CB15</accession>
<dbReference type="SMART" id="SM00173">
    <property type="entry name" value="RAS"/>
    <property type="match status" value="1"/>
</dbReference>
<dbReference type="PROSITE" id="PS51420">
    <property type="entry name" value="RHO"/>
    <property type="match status" value="1"/>
</dbReference>